<protein>
    <submittedName>
        <fullName evidence="1">RNA-directed DNA polymerase (Reverse transcriptase) (Remnant)</fullName>
    </submittedName>
</protein>
<keyword evidence="1" id="KW-0548">Nucleotidyltransferase</keyword>
<dbReference type="AlphaFoldDB" id="U4QBU8"/>
<dbReference type="eggNOG" id="COG3344">
    <property type="taxonomic scope" value="Bacteria"/>
</dbReference>
<evidence type="ECO:0000313" key="1">
    <source>
        <dbReference type="EMBL" id="CDI40364.1"/>
    </source>
</evidence>
<reference evidence="2" key="1">
    <citation type="journal article" date="2013" name="Genome Announc.">
        <title>First genome sequence of a syntrophic acetate-oxidizing bacterium, Tepidanaerobacter acetatoxydans strain Re1.</title>
        <authorList>
            <person name="Manzoor S."/>
            <person name="Bongcam-Rudloff E."/>
            <person name="Schnurer A."/>
            <person name="Muller B."/>
        </authorList>
    </citation>
    <scope>NUCLEOTIDE SEQUENCE [LARGE SCALE GENOMIC DNA]</scope>
    <source>
        <strain evidence="2">Re1</strain>
    </source>
</reference>
<keyword evidence="1" id="KW-0695">RNA-directed DNA polymerase</keyword>
<keyword evidence="2" id="KW-1185">Reference proteome</keyword>
<evidence type="ECO:0000313" key="2">
    <source>
        <dbReference type="Proteomes" id="UP000010802"/>
    </source>
</evidence>
<accession>U4QBU8</accession>
<dbReference type="KEGG" id="tae:TepiRe1_0408"/>
<dbReference type="EMBL" id="HF563609">
    <property type="protein sequence ID" value="CDI40364.1"/>
    <property type="molecule type" value="Genomic_DNA"/>
</dbReference>
<keyword evidence="1" id="KW-0808">Transferase</keyword>
<dbReference type="GO" id="GO:0003964">
    <property type="term" value="F:RNA-directed DNA polymerase activity"/>
    <property type="evidence" value="ECO:0007669"/>
    <property type="project" value="UniProtKB-KW"/>
</dbReference>
<dbReference type="Proteomes" id="UP000010802">
    <property type="component" value="Chromosome"/>
</dbReference>
<organism evidence="1 2">
    <name type="scientific">Tepidanaerobacter acetatoxydans (strain DSM 21804 / JCM 16047 / Re1)</name>
    <dbReference type="NCBI Taxonomy" id="1209989"/>
    <lineage>
        <taxon>Bacteria</taxon>
        <taxon>Bacillati</taxon>
        <taxon>Bacillota</taxon>
        <taxon>Clostridia</taxon>
        <taxon>Thermosediminibacterales</taxon>
        <taxon>Tepidanaerobacteraceae</taxon>
        <taxon>Tepidanaerobacter</taxon>
    </lineage>
</organism>
<dbReference type="HOGENOM" id="CLU_2940268_0_0_9"/>
<gene>
    <name evidence="1" type="ordered locus">TEPIRE1_0408</name>
</gene>
<name>U4QBU8_TEPAE</name>
<proteinExistence type="predicted"/>
<sequence length="60" mass="7029">MNKYGLRHVVGMNLSKCFDRLDHELILKRVNRRISDGSILKLMKKFLTEGVIGARLRKYP</sequence>